<dbReference type="RefSeq" id="WP_280575508.1">
    <property type="nucleotide sequence ID" value="NZ_JARXRM010000043.1"/>
</dbReference>
<keyword evidence="4" id="KW-1185">Reference proteome</keyword>
<dbReference type="Gene3D" id="3.40.50.300">
    <property type="entry name" value="P-loop containing nucleotide triphosphate hydrolases"/>
    <property type="match status" value="2"/>
</dbReference>
<dbReference type="PANTHER" id="PTHR43581">
    <property type="entry name" value="ATP/GTP PHOSPHATASE"/>
    <property type="match status" value="1"/>
</dbReference>
<organism evidence="3 4">
    <name type="scientific">Luteimonas endophytica</name>
    <dbReference type="NCBI Taxonomy" id="3042023"/>
    <lineage>
        <taxon>Bacteria</taxon>
        <taxon>Pseudomonadati</taxon>
        <taxon>Pseudomonadota</taxon>
        <taxon>Gammaproteobacteria</taxon>
        <taxon>Lysobacterales</taxon>
        <taxon>Lysobacteraceae</taxon>
        <taxon>Luteimonas</taxon>
    </lineage>
</organism>
<reference evidence="3 4" key="1">
    <citation type="submission" date="2023-04" db="EMBL/GenBank/DDBJ databases">
        <title>Luteimonas endophyticus RD2P54.</title>
        <authorList>
            <person name="Sun J.-Q."/>
        </authorList>
    </citation>
    <scope>NUCLEOTIDE SEQUENCE [LARGE SCALE GENOMIC DNA]</scope>
    <source>
        <strain evidence="3 4">RD2P54</strain>
    </source>
</reference>
<dbReference type="Pfam" id="PF20469">
    <property type="entry name" value="OLD-like_TOPRIM"/>
    <property type="match status" value="1"/>
</dbReference>
<sequence>MTVYFSQLEVTNYRSCQSTTLQLTPFTALVGLNNCGKSNCLTALQWLVRRAKLGVGDFNDPDQEVQVIGELNDIDDHDLETLSQANRNKISPHVRDGMLRIRRTQAVPGGDSSLTVFDPDLGDWVPNPTGIDNAVTALFPDPIRIGAMENAEEDASKAKTSTTIGKLLSSMLTAIQERHEDDLAPHLGAILGKLSAEGGERFDELGRIDESINHKISDLFPGIHIKLDFPVPAFNDLIKSGTVKVYEGEGAGRSFGFYGHGAQRAIQMAMVRHLADLKRGEAVAGGATLLLVDEPELFMHPFAVEQVREALRSLSSAGYQVIFSTHSAQMVLARDAENALLMTKRPGEGTKARPRLQHVVKQLVEDGTHQLHHIFSLTNSAQVLFADRVVLAEGRTESRLLPEIFRALAGKTLGQASIAVVALGGVSNTKKSMDILEALGLPAVAIVDLDFAFNHAAEYGLIERGDPDIAACKAVLARLGEEGRITLNPQSQLPTSKRAVVSASEAYAIMAADAEAIPHVAGLVRKLKQQRVWLWSRGAIEAHLGITAKDESAWMDLQVRMARDGIDVACADAEGVRSLVQWLIEAEVAGDNVYDDLV</sequence>
<feature type="domain" description="ATPase AAA-type core" evidence="1">
    <location>
        <begin position="26"/>
        <end position="328"/>
    </location>
</feature>
<dbReference type="Pfam" id="PF13304">
    <property type="entry name" value="AAA_21"/>
    <property type="match status" value="1"/>
</dbReference>
<dbReference type="PANTHER" id="PTHR43581:SF4">
    <property type="entry name" value="ATP_GTP PHOSPHATASE"/>
    <property type="match status" value="1"/>
</dbReference>
<dbReference type="InterPro" id="IPR051396">
    <property type="entry name" value="Bact_Antivir_Def_Nuclease"/>
</dbReference>
<evidence type="ECO:0000313" key="4">
    <source>
        <dbReference type="Proteomes" id="UP001156940"/>
    </source>
</evidence>
<evidence type="ECO:0000259" key="2">
    <source>
        <dbReference type="Pfam" id="PF20469"/>
    </source>
</evidence>
<proteinExistence type="predicted"/>
<evidence type="ECO:0000313" key="3">
    <source>
        <dbReference type="EMBL" id="MDH5824212.1"/>
    </source>
</evidence>
<dbReference type="SUPFAM" id="SSF52540">
    <property type="entry name" value="P-loop containing nucleoside triphosphate hydrolases"/>
    <property type="match status" value="1"/>
</dbReference>
<dbReference type="EMBL" id="JARXRM010000043">
    <property type="protein sequence ID" value="MDH5824212.1"/>
    <property type="molecule type" value="Genomic_DNA"/>
</dbReference>
<accession>A0ABT6JC69</accession>
<dbReference type="CDD" id="cd01026">
    <property type="entry name" value="TOPRIM_OLD"/>
    <property type="match status" value="1"/>
</dbReference>
<dbReference type="Proteomes" id="UP001156940">
    <property type="component" value="Unassembled WGS sequence"/>
</dbReference>
<name>A0ABT6JC69_9GAMM</name>
<dbReference type="InterPro" id="IPR027417">
    <property type="entry name" value="P-loop_NTPase"/>
</dbReference>
<feature type="domain" description="OLD protein-like TOPRIM" evidence="2">
    <location>
        <begin position="384"/>
        <end position="450"/>
    </location>
</feature>
<gene>
    <name evidence="3" type="ORF">QFW77_14620</name>
</gene>
<evidence type="ECO:0000259" key="1">
    <source>
        <dbReference type="Pfam" id="PF13304"/>
    </source>
</evidence>
<dbReference type="CDD" id="cd00267">
    <property type="entry name" value="ABC_ATPase"/>
    <property type="match status" value="1"/>
</dbReference>
<dbReference type="InterPro" id="IPR003959">
    <property type="entry name" value="ATPase_AAA_core"/>
</dbReference>
<comment type="caution">
    <text evidence="3">The sequence shown here is derived from an EMBL/GenBank/DDBJ whole genome shotgun (WGS) entry which is preliminary data.</text>
</comment>
<dbReference type="InterPro" id="IPR034139">
    <property type="entry name" value="TOPRIM_OLD"/>
</dbReference>
<protein>
    <submittedName>
        <fullName evidence="3">AAA family ATPase</fullName>
    </submittedName>
</protein>